<evidence type="ECO:0000256" key="1">
    <source>
        <dbReference type="ARBA" id="ARBA00005417"/>
    </source>
</evidence>
<protein>
    <submittedName>
        <fullName evidence="7">ABC transporter ATP-binding protein</fullName>
    </submittedName>
</protein>
<dbReference type="PANTHER" id="PTHR42788:SF19">
    <property type="entry name" value="ALIPHATIC SULFONATES IMPORT ATP-BINDING PROTEIN SSUB 2"/>
    <property type="match status" value="1"/>
</dbReference>
<dbReference type="Proteomes" id="UP000321523">
    <property type="component" value="Unassembled WGS sequence"/>
</dbReference>
<dbReference type="RefSeq" id="WP_084720484.1">
    <property type="nucleotide sequence ID" value="NZ_BJYZ01000003.1"/>
</dbReference>
<dbReference type="SUPFAM" id="SSF52540">
    <property type="entry name" value="P-loop containing nucleoside triphosphate hydrolases"/>
    <property type="match status" value="1"/>
</dbReference>
<dbReference type="InterPro" id="IPR050166">
    <property type="entry name" value="ABC_transporter_ATP-bind"/>
</dbReference>
<keyword evidence="3" id="KW-0547">Nucleotide-binding</keyword>
<dbReference type="PROSITE" id="PS50893">
    <property type="entry name" value="ABC_TRANSPORTER_2"/>
    <property type="match status" value="1"/>
</dbReference>
<evidence type="ECO:0000256" key="2">
    <source>
        <dbReference type="ARBA" id="ARBA00022448"/>
    </source>
</evidence>
<dbReference type="SMART" id="SM00382">
    <property type="entry name" value="AAA"/>
    <property type="match status" value="1"/>
</dbReference>
<feature type="region of interest" description="Disordered" evidence="5">
    <location>
        <begin position="1"/>
        <end position="41"/>
    </location>
</feature>
<dbReference type="InterPro" id="IPR027417">
    <property type="entry name" value="P-loop_NTPase"/>
</dbReference>
<sequence length="279" mass="30179">MTAYSSRHVSPHVAQPVAQSADETADRSAGPGLSIEIDSKRYPPVGDAPAHVAIQGLRLTARRGEFVALVGPSGCGKTTTLNIAAGLDKDFEGRIGLPTAPGRSRPVLGYMFQNPRLLPWRTVYQNLALVLDGGADDDERIAALLEAVGLTAVRDQYPSRLSVGMARRAALARAFVVQPDLLLMDEPFVSLDELTAQRLRALMLDVWHARPTTVLFVTHNLREAIQLADRLVLLSAAPTRVLADLPIDLPRSLRNDEAAVEAFRAELLSRAGPAFRLLG</sequence>
<dbReference type="InterPro" id="IPR017871">
    <property type="entry name" value="ABC_transporter-like_CS"/>
</dbReference>
<evidence type="ECO:0000256" key="4">
    <source>
        <dbReference type="ARBA" id="ARBA00022840"/>
    </source>
</evidence>
<keyword evidence="4 7" id="KW-0067">ATP-binding</keyword>
<proteinExistence type="inferred from homology"/>
<evidence type="ECO:0000259" key="6">
    <source>
        <dbReference type="PROSITE" id="PS50893"/>
    </source>
</evidence>
<dbReference type="Gene3D" id="3.40.50.300">
    <property type="entry name" value="P-loop containing nucleotide triphosphate hydrolases"/>
    <property type="match status" value="1"/>
</dbReference>
<reference evidence="7 8" key="1">
    <citation type="submission" date="2019-07" db="EMBL/GenBank/DDBJ databases">
        <title>Whole genome shotgun sequence of Skermanella aerolata NBRC 106429.</title>
        <authorList>
            <person name="Hosoyama A."/>
            <person name="Uohara A."/>
            <person name="Ohji S."/>
            <person name="Ichikawa N."/>
        </authorList>
    </citation>
    <scope>NUCLEOTIDE SEQUENCE [LARGE SCALE GENOMIC DNA]</scope>
    <source>
        <strain evidence="7 8">NBRC 106429</strain>
    </source>
</reference>
<name>A0A512DKG1_9PROT</name>
<dbReference type="AlphaFoldDB" id="A0A512DKG1"/>
<dbReference type="PANTHER" id="PTHR42788">
    <property type="entry name" value="TAURINE IMPORT ATP-BINDING PROTEIN-RELATED"/>
    <property type="match status" value="1"/>
</dbReference>
<dbReference type="OrthoDB" id="8016555at2"/>
<evidence type="ECO:0000256" key="5">
    <source>
        <dbReference type="SAM" id="MobiDB-lite"/>
    </source>
</evidence>
<dbReference type="GO" id="GO:0005524">
    <property type="term" value="F:ATP binding"/>
    <property type="evidence" value="ECO:0007669"/>
    <property type="project" value="UniProtKB-KW"/>
</dbReference>
<accession>A0A512DKG1</accession>
<gene>
    <name evidence="7" type="ORF">SAE02_08380</name>
</gene>
<comment type="similarity">
    <text evidence="1">Belongs to the ABC transporter superfamily.</text>
</comment>
<dbReference type="PROSITE" id="PS00211">
    <property type="entry name" value="ABC_TRANSPORTER_1"/>
    <property type="match status" value="1"/>
</dbReference>
<comment type="caution">
    <text evidence="7">The sequence shown here is derived from an EMBL/GenBank/DDBJ whole genome shotgun (WGS) entry which is preliminary data.</text>
</comment>
<dbReference type="InterPro" id="IPR003439">
    <property type="entry name" value="ABC_transporter-like_ATP-bd"/>
</dbReference>
<dbReference type="GO" id="GO:0016887">
    <property type="term" value="F:ATP hydrolysis activity"/>
    <property type="evidence" value="ECO:0007669"/>
    <property type="project" value="InterPro"/>
</dbReference>
<evidence type="ECO:0000256" key="3">
    <source>
        <dbReference type="ARBA" id="ARBA00022741"/>
    </source>
</evidence>
<feature type="domain" description="ABC transporter" evidence="6">
    <location>
        <begin position="35"/>
        <end position="261"/>
    </location>
</feature>
<evidence type="ECO:0000313" key="8">
    <source>
        <dbReference type="Proteomes" id="UP000321523"/>
    </source>
</evidence>
<evidence type="ECO:0000313" key="7">
    <source>
        <dbReference type="EMBL" id="GEO36690.1"/>
    </source>
</evidence>
<keyword evidence="2" id="KW-0813">Transport</keyword>
<dbReference type="Pfam" id="PF00005">
    <property type="entry name" value="ABC_tran"/>
    <property type="match status" value="1"/>
</dbReference>
<dbReference type="EMBL" id="BJYZ01000003">
    <property type="protein sequence ID" value="GEO36690.1"/>
    <property type="molecule type" value="Genomic_DNA"/>
</dbReference>
<organism evidence="7 8">
    <name type="scientific">Skermanella aerolata</name>
    <dbReference type="NCBI Taxonomy" id="393310"/>
    <lineage>
        <taxon>Bacteria</taxon>
        <taxon>Pseudomonadati</taxon>
        <taxon>Pseudomonadota</taxon>
        <taxon>Alphaproteobacteria</taxon>
        <taxon>Rhodospirillales</taxon>
        <taxon>Azospirillaceae</taxon>
        <taxon>Skermanella</taxon>
    </lineage>
</organism>
<dbReference type="InterPro" id="IPR003593">
    <property type="entry name" value="AAA+_ATPase"/>
</dbReference>
<keyword evidence="8" id="KW-1185">Reference proteome</keyword>